<feature type="compositionally biased region" description="Low complexity" evidence="9">
    <location>
        <begin position="1"/>
        <end position="17"/>
    </location>
</feature>
<dbReference type="NCBIfam" id="TIGR00516">
    <property type="entry name" value="acpS"/>
    <property type="match status" value="1"/>
</dbReference>
<dbReference type="HAMAP" id="MF_00101">
    <property type="entry name" value="AcpS"/>
    <property type="match status" value="1"/>
</dbReference>
<keyword evidence="3 8" id="KW-0479">Metal-binding</keyword>
<evidence type="ECO:0000256" key="9">
    <source>
        <dbReference type="SAM" id="MobiDB-lite"/>
    </source>
</evidence>
<keyword evidence="5 8" id="KW-0460">Magnesium</keyword>
<evidence type="ECO:0000313" key="12">
    <source>
        <dbReference type="Proteomes" id="UP000334820"/>
    </source>
</evidence>
<feature type="binding site" evidence="8">
    <location>
        <position position="61"/>
    </location>
    <ligand>
        <name>Mg(2+)</name>
        <dbReference type="ChEBI" id="CHEBI:18420"/>
    </ligand>
</feature>
<dbReference type="GO" id="GO:0005737">
    <property type="term" value="C:cytoplasm"/>
    <property type="evidence" value="ECO:0007669"/>
    <property type="project" value="UniProtKB-SubCell"/>
</dbReference>
<feature type="domain" description="4'-phosphopantetheinyl transferase" evidence="10">
    <location>
        <begin position="57"/>
        <end position="182"/>
    </location>
</feature>
<name>A0A5J4KEA5_9CHLR</name>
<comment type="subcellular location">
    <subcellularLocation>
        <location evidence="8">Cytoplasm</location>
    </subcellularLocation>
</comment>
<evidence type="ECO:0000256" key="4">
    <source>
        <dbReference type="ARBA" id="ARBA00022832"/>
    </source>
</evidence>
<dbReference type="InterPro" id="IPR004568">
    <property type="entry name" value="Ppantetheine-prot_Trfase_dom"/>
</dbReference>
<keyword evidence="6 8" id="KW-0443">Lipid metabolism</keyword>
<dbReference type="EMBL" id="BKZV01000005">
    <property type="protein sequence ID" value="GER84890.1"/>
    <property type="molecule type" value="Genomic_DNA"/>
</dbReference>
<reference evidence="11 12" key="1">
    <citation type="journal article" date="2019" name="Int. J. Syst. Evol. Microbiol.">
        <title>Thermogemmatispora aurantia sp. nov. and Thermogemmatispora argillosa sp. nov., within the class Ktedonobacteria, and emended description of the genus Thermogemmatispora.</title>
        <authorList>
            <person name="Zheng Y."/>
            <person name="Wang C.M."/>
            <person name="Sakai Y."/>
            <person name="Abe K."/>
            <person name="Yokota A."/>
            <person name="Yabe S."/>
        </authorList>
    </citation>
    <scope>NUCLEOTIDE SEQUENCE [LARGE SCALE GENOMIC DNA]</scope>
    <source>
        <strain evidence="11 12">A1-2</strain>
    </source>
</reference>
<keyword evidence="12" id="KW-1185">Reference proteome</keyword>
<evidence type="ECO:0000256" key="8">
    <source>
        <dbReference type="HAMAP-Rule" id="MF_00101"/>
    </source>
</evidence>
<dbReference type="AlphaFoldDB" id="A0A5J4KEA5"/>
<gene>
    <name evidence="8" type="primary">acpS</name>
    <name evidence="11" type="ORF">KTAU_35260</name>
</gene>
<evidence type="ECO:0000256" key="1">
    <source>
        <dbReference type="ARBA" id="ARBA00022516"/>
    </source>
</evidence>
<keyword evidence="4 8" id="KW-0276">Fatty acid metabolism</keyword>
<evidence type="ECO:0000256" key="2">
    <source>
        <dbReference type="ARBA" id="ARBA00022679"/>
    </source>
</evidence>
<keyword evidence="7 8" id="KW-0275">Fatty acid biosynthesis</keyword>
<dbReference type="GO" id="GO:0006633">
    <property type="term" value="P:fatty acid biosynthetic process"/>
    <property type="evidence" value="ECO:0007669"/>
    <property type="project" value="UniProtKB-UniRule"/>
</dbReference>
<accession>A0A5J4KEA5</accession>
<dbReference type="EC" id="2.7.8.7" evidence="8"/>
<dbReference type="NCBIfam" id="TIGR00556">
    <property type="entry name" value="pantethn_trn"/>
    <property type="match status" value="1"/>
</dbReference>
<sequence length="199" mass="21037">MPSASSDSPADGAEAPPLLFTPLVSRPDTPPPAWLFGPGGLGALPAPLLPTQGVNVAVGIDIIEVARVAHAYAHHGERFLQRVFTEAEVLQCRGRRALSGVSPLPEPKPARLAGRFAAKEAISKALGTGLRGVAWREMEIVQLRSGRPSVRLYGRARRRAEELGLSALDVSIADLQGFAIAVAVAVQTTGQGENSRQNR</sequence>
<feature type="binding site" evidence="8">
    <location>
        <position position="120"/>
    </location>
    <ligand>
        <name>Mg(2+)</name>
        <dbReference type="ChEBI" id="CHEBI:18420"/>
    </ligand>
</feature>
<dbReference type="InterPro" id="IPR037143">
    <property type="entry name" value="4-PPantetheinyl_Trfase_dom_sf"/>
</dbReference>
<evidence type="ECO:0000256" key="7">
    <source>
        <dbReference type="ARBA" id="ARBA00023160"/>
    </source>
</evidence>
<comment type="cofactor">
    <cofactor evidence="8">
        <name>Mg(2+)</name>
        <dbReference type="ChEBI" id="CHEBI:18420"/>
    </cofactor>
</comment>
<comment type="function">
    <text evidence="8">Transfers the 4'-phosphopantetheine moiety from coenzyme A to a Ser of acyl-carrier-protein.</text>
</comment>
<comment type="caution">
    <text evidence="11">The sequence shown here is derived from an EMBL/GenBank/DDBJ whole genome shotgun (WGS) entry which is preliminary data.</text>
</comment>
<evidence type="ECO:0000256" key="5">
    <source>
        <dbReference type="ARBA" id="ARBA00022842"/>
    </source>
</evidence>
<evidence type="ECO:0000313" key="11">
    <source>
        <dbReference type="EMBL" id="GER84890.1"/>
    </source>
</evidence>
<dbReference type="GO" id="GO:0000287">
    <property type="term" value="F:magnesium ion binding"/>
    <property type="evidence" value="ECO:0007669"/>
    <property type="project" value="UniProtKB-UniRule"/>
</dbReference>
<dbReference type="InterPro" id="IPR002582">
    <property type="entry name" value="ACPS"/>
</dbReference>
<dbReference type="Proteomes" id="UP000334820">
    <property type="component" value="Unassembled WGS sequence"/>
</dbReference>
<keyword evidence="8" id="KW-0963">Cytoplasm</keyword>
<feature type="region of interest" description="Disordered" evidence="9">
    <location>
        <begin position="1"/>
        <end position="23"/>
    </location>
</feature>
<dbReference type="InterPro" id="IPR008278">
    <property type="entry name" value="4-PPantetheinyl_Trfase_dom"/>
</dbReference>
<dbReference type="GO" id="GO:0008897">
    <property type="term" value="F:holo-[acyl-carrier-protein] synthase activity"/>
    <property type="evidence" value="ECO:0007669"/>
    <property type="project" value="UniProtKB-UniRule"/>
</dbReference>
<organism evidence="11 12">
    <name type="scientific">Thermogemmatispora aurantia</name>
    <dbReference type="NCBI Taxonomy" id="2045279"/>
    <lineage>
        <taxon>Bacteria</taxon>
        <taxon>Bacillati</taxon>
        <taxon>Chloroflexota</taxon>
        <taxon>Ktedonobacteria</taxon>
        <taxon>Thermogemmatisporales</taxon>
        <taxon>Thermogemmatisporaceae</taxon>
        <taxon>Thermogemmatispora</taxon>
    </lineage>
</organism>
<keyword evidence="1 8" id="KW-0444">Lipid biosynthesis</keyword>
<comment type="similarity">
    <text evidence="8">Belongs to the P-Pant transferase superfamily. AcpS family.</text>
</comment>
<dbReference type="Gene3D" id="3.90.470.20">
    <property type="entry name" value="4'-phosphopantetheinyl transferase domain"/>
    <property type="match status" value="1"/>
</dbReference>
<evidence type="ECO:0000259" key="10">
    <source>
        <dbReference type="Pfam" id="PF01648"/>
    </source>
</evidence>
<proteinExistence type="inferred from homology"/>
<protein>
    <recommendedName>
        <fullName evidence="8">Holo-[acyl-carrier-protein] synthase</fullName>
        <shortName evidence="8">Holo-ACP synthase</shortName>
        <ecNumber evidence="8">2.7.8.7</ecNumber>
    </recommendedName>
    <alternativeName>
        <fullName evidence="8">4'-phosphopantetheinyl transferase AcpS</fullName>
    </alternativeName>
</protein>
<keyword evidence="2 8" id="KW-0808">Transferase</keyword>
<evidence type="ECO:0000256" key="3">
    <source>
        <dbReference type="ARBA" id="ARBA00022723"/>
    </source>
</evidence>
<dbReference type="SUPFAM" id="SSF56214">
    <property type="entry name" value="4'-phosphopantetheinyl transferase"/>
    <property type="match status" value="1"/>
</dbReference>
<comment type="catalytic activity">
    <reaction evidence="8">
        <text>apo-[ACP] + CoA = holo-[ACP] + adenosine 3',5'-bisphosphate + H(+)</text>
        <dbReference type="Rhea" id="RHEA:12068"/>
        <dbReference type="Rhea" id="RHEA-COMP:9685"/>
        <dbReference type="Rhea" id="RHEA-COMP:9690"/>
        <dbReference type="ChEBI" id="CHEBI:15378"/>
        <dbReference type="ChEBI" id="CHEBI:29999"/>
        <dbReference type="ChEBI" id="CHEBI:57287"/>
        <dbReference type="ChEBI" id="CHEBI:58343"/>
        <dbReference type="ChEBI" id="CHEBI:64479"/>
        <dbReference type="EC" id="2.7.8.7"/>
    </reaction>
</comment>
<evidence type="ECO:0000256" key="6">
    <source>
        <dbReference type="ARBA" id="ARBA00023098"/>
    </source>
</evidence>
<dbReference type="Pfam" id="PF01648">
    <property type="entry name" value="ACPS"/>
    <property type="match status" value="1"/>
</dbReference>